<keyword evidence="5 10" id="KW-0732">Signal</keyword>
<evidence type="ECO:0000256" key="4">
    <source>
        <dbReference type="ARBA" id="ARBA00022622"/>
    </source>
</evidence>
<feature type="region of interest" description="Disordered" evidence="9">
    <location>
        <begin position="221"/>
        <end position="254"/>
    </location>
</feature>
<dbReference type="GO" id="GO:0006869">
    <property type="term" value="P:lipid transport"/>
    <property type="evidence" value="ECO:0007669"/>
    <property type="project" value="InterPro"/>
</dbReference>
<accession>A0A4D6N875</accession>
<dbReference type="PANTHER" id="PTHR33044">
    <property type="entry name" value="BIFUNCTIONAL INHIBITOR/LIPID-TRANSFER PROTEIN/SEED STORAGE 2S ALBUMIN SUPERFAMILY PROTEIN-RELATED"/>
    <property type="match status" value="1"/>
</dbReference>
<feature type="domain" description="Bifunctional inhibitor/plant lipid transfer protein/seed storage helical" evidence="11">
    <location>
        <begin position="147"/>
        <end position="224"/>
    </location>
</feature>
<dbReference type="Gene3D" id="1.10.110.10">
    <property type="entry name" value="Plant lipid-transfer and hydrophobic proteins"/>
    <property type="match status" value="2"/>
</dbReference>
<feature type="compositionally biased region" description="Low complexity" evidence="9">
    <location>
        <begin position="226"/>
        <end position="238"/>
    </location>
</feature>
<dbReference type="EMBL" id="CP039353">
    <property type="protein sequence ID" value="QCE08325.1"/>
    <property type="molecule type" value="Genomic_DNA"/>
</dbReference>
<sequence>MAEEMMKMGVVLVIMSVLCAGAAALSSTCETVLVSLSPCLNYIDGNSSTPSSGCCTQFATVVSSEPRCLCEVLNGGASSLGVPINQTKALTLPTACKVHTPPISRCNATSPAESPHSSPSEERMKMSVVLVMMSMLCAGAAAQSSSCTNALVSLSPCLNYIAGNSSTPSSECCSKLATVVSSQPQCLCEVLNGGTSSLGITINQTQALALPTACNVQTPPTTQCKAASPAESPNSNPSGTGSTNVPTTDNGSSGANSDKFSVPLLFLVLASTFATLIR</sequence>
<dbReference type="GO" id="GO:0098552">
    <property type="term" value="C:side of membrane"/>
    <property type="evidence" value="ECO:0007669"/>
    <property type="project" value="UniProtKB-KW"/>
</dbReference>
<evidence type="ECO:0000259" key="11">
    <source>
        <dbReference type="SMART" id="SM00499"/>
    </source>
</evidence>
<feature type="domain" description="Bifunctional inhibitor/plant lipid transfer protein/seed storage helical" evidence="11">
    <location>
        <begin position="29"/>
        <end position="106"/>
    </location>
</feature>
<name>A0A4D6N875_VIGUN</name>
<evidence type="ECO:0000256" key="6">
    <source>
        <dbReference type="ARBA" id="ARBA00023157"/>
    </source>
</evidence>
<evidence type="ECO:0000256" key="5">
    <source>
        <dbReference type="ARBA" id="ARBA00022729"/>
    </source>
</evidence>
<evidence type="ECO:0000256" key="1">
    <source>
        <dbReference type="ARBA" id="ARBA00004609"/>
    </source>
</evidence>
<proteinExistence type="inferred from homology"/>
<keyword evidence="6" id="KW-1015">Disulfide bond</keyword>
<dbReference type="FunFam" id="1.10.110.10:FF:000001">
    <property type="entry name" value="Bifunctional inhibitor/lipid-transfer protein/seed storage 2S albumin superfamily protein"/>
    <property type="match status" value="2"/>
</dbReference>
<dbReference type="SUPFAM" id="SSF47699">
    <property type="entry name" value="Bifunctional inhibitor/lipid-transfer protein/seed storage 2S albumin"/>
    <property type="match status" value="2"/>
</dbReference>
<dbReference type="InterPro" id="IPR016140">
    <property type="entry name" value="Bifunc_inhib/LTP/seed_store"/>
</dbReference>
<protein>
    <recommendedName>
        <fullName evidence="11">Bifunctional inhibitor/plant lipid transfer protein/seed storage helical domain-containing protein</fullName>
    </recommendedName>
</protein>
<keyword evidence="4" id="KW-0336">GPI-anchor</keyword>
<comment type="subcellular location">
    <subcellularLocation>
        <location evidence="1">Cell membrane</location>
        <topology evidence="1">Lipid-anchor</topology>
        <topology evidence="1">GPI-anchor</topology>
    </subcellularLocation>
</comment>
<dbReference type="Pfam" id="PF14368">
    <property type="entry name" value="LTP_2"/>
    <property type="match status" value="2"/>
</dbReference>
<organism evidence="12 13">
    <name type="scientific">Vigna unguiculata</name>
    <name type="common">Cowpea</name>
    <dbReference type="NCBI Taxonomy" id="3917"/>
    <lineage>
        <taxon>Eukaryota</taxon>
        <taxon>Viridiplantae</taxon>
        <taxon>Streptophyta</taxon>
        <taxon>Embryophyta</taxon>
        <taxon>Tracheophyta</taxon>
        <taxon>Spermatophyta</taxon>
        <taxon>Magnoliopsida</taxon>
        <taxon>eudicotyledons</taxon>
        <taxon>Gunneridae</taxon>
        <taxon>Pentapetalae</taxon>
        <taxon>rosids</taxon>
        <taxon>fabids</taxon>
        <taxon>Fabales</taxon>
        <taxon>Fabaceae</taxon>
        <taxon>Papilionoideae</taxon>
        <taxon>50 kb inversion clade</taxon>
        <taxon>NPAAA clade</taxon>
        <taxon>indigoferoid/millettioid clade</taxon>
        <taxon>Phaseoleae</taxon>
        <taxon>Vigna</taxon>
    </lineage>
</organism>
<dbReference type="CDD" id="cd00010">
    <property type="entry name" value="AAI_LTSS"/>
    <property type="match status" value="2"/>
</dbReference>
<keyword evidence="13" id="KW-1185">Reference proteome</keyword>
<keyword evidence="4" id="KW-0472">Membrane</keyword>
<evidence type="ECO:0000256" key="9">
    <source>
        <dbReference type="SAM" id="MobiDB-lite"/>
    </source>
</evidence>
<evidence type="ECO:0000256" key="7">
    <source>
        <dbReference type="ARBA" id="ARBA00023180"/>
    </source>
</evidence>
<reference evidence="12 13" key="1">
    <citation type="submission" date="2019-04" db="EMBL/GenBank/DDBJ databases">
        <title>An improved genome assembly and genetic linkage map for asparagus bean, Vigna unguiculata ssp. sesquipedialis.</title>
        <authorList>
            <person name="Xia Q."/>
            <person name="Zhang R."/>
            <person name="Dong Y."/>
        </authorList>
    </citation>
    <scope>NUCLEOTIDE SEQUENCE [LARGE SCALE GENOMIC DNA]</scope>
    <source>
        <tissue evidence="12">Leaf</tissue>
    </source>
</reference>
<dbReference type="InterPro" id="IPR043325">
    <property type="entry name" value="LTSS"/>
</dbReference>
<feature type="chain" id="PRO_5020032803" description="Bifunctional inhibitor/plant lipid transfer protein/seed storage helical domain-containing protein" evidence="10">
    <location>
        <begin position="25"/>
        <end position="278"/>
    </location>
</feature>
<keyword evidence="3" id="KW-1003">Cell membrane</keyword>
<comment type="similarity">
    <text evidence="2">Belongs to the plant LTP family.</text>
</comment>
<dbReference type="PRINTS" id="PR00382">
    <property type="entry name" value="LIPIDTRNSFER"/>
</dbReference>
<evidence type="ECO:0000256" key="10">
    <source>
        <dbReference type="SAM" id="SignalP"/>
    </source>
</evidence>
<evidence type="ECO:0000256" key="2">
    <source>
        <dbReference type="ARBA" id="ARBA00009748"/>
    </source>
</evidence>
<dbReference type="GO" id="GO:0008289">
    <property type="term" value="F:lipid binding"/>
    <property type="evidence" value="ECO:0007669"/>
    <property type="project" value="InterPro"/>
</dbReference>
<evidence type="ECO:0000313" key="13">
    <source>
        <dbReference type="Proteomes" id="UP000501690"/>
    </source>
</evidence>
<keyword evidence="8" id="KW-0449">Lipoprotein</keyword>
<dbReference type="SMART" id="SM00499">
    <property type="entry name" value="AAI"/>
    <property type="match status" value="2"/>
</dbReference>
<dbReference type="GO" id="GO:0005886">
    <property type="term" value="C:plasma membrane"/>
    <property type="evidence" value="ECO:0007669"/>
    <property type="project" value="UniProtKB-SubCell"/>
</dbReference>
<evidence type="ECO:0000313" key="12">
    <source>
        <dbReference type="EMBL" id="QCE08325.1"/>
    </source>
</evidence>
<dbReference type="AlphaFoldDB" id="A0A4D6N875"/>
<feature type="signal peptide" evidence="10">
    <location>
        <begin position="1"/>
        <end position="24"/>
    </location>
</feature>
<evidence type="ECO:0000256" key="3">
    <source>
        <dbReference type="ARBA" id="ARBA00022475"/>
    </source>
</evidence>
<keyword evidence="7" id="KW-0325">Glycoprotein</keyword>
<feature type="compositionally biased region" description="Polar residues" evidence="9">
    <location>
        <begin position="239"/>
        <end position="254"/>
    </location>
</feature>
<gene>
    <name evidence="12" type="ORF">DEO72_LG9g3354</name>
</gene>
<dbReference type="InterPro" id="IPR000528">
    <property type="entry name" value="Plant_nsLTP"/>
</dbReference>
<dbReference type="InterPro" id="IPR036312">
    <property type="entry name" value="Bifun_inhib/LTP/seed_sf"/>
</dbReference>
<evidence type="ECO:0000256" key="8">
    <source>
        <dbReference type="ARBA" id="ARBA00023288"/>
    </source>
</evidence>
<dbReference type="Proteomes" id="UP000501690">
    <property type="component" value="Linkage Group LG9"/>
</dbReference>